<dbReference type="RefSeq" id="WP_254100729.1">
    <property type="nucleotide sequence ID" value="NZ_JANATA010000013.1"/>
</dbReference>
<protein>
    <submittedName>
        <fullName evidence="10">PilC/PilY family type IV pilus protein</fullName>
    </submittedName>
</protein>
<reference evidence="10" key="1">
    <citation type="submission" date="2022-07" db="EMBL/GenBank/DDBJ databases">
        <title>Characterization of the Novel Bacterium Alteromonas immobilis LMIT006 and Alteromonas gregis LMIT007.</title>
        <authorList>
            <person name="Lin X."/>
        </authorList>
    </citation>
    <scope>NUCLEOTIDE SEQUENCE</scope>
    <source>
        <strain evidence="10">LMIT007</strain>
    </source>
</reference>
<keyword evidence="3" id="KW-1029">Fimbrium biogenesis</keyword>
<evidence type="ECO:0000256" key="8">
    <source>
        <dbReference type="SAM" id="SignalP"/>
    </source>
</evidence>
<feature type="signal peptide" evidence="8">
    <location>
        <begin position="1"/>
        <end position="31"/>
    </location>
</feature>
<keyword evidence="8" id="KW-0732">Signal</keyword>
<gene>
    <name evidence="10" type="ORF">NLF92_08260</name>
</gene>
<dbReference type="SUPFAM" id="SSF50998">
    <property type="entry name" value="Quinoprotein alcohol dehydrogenase-like"/>
    <property type="match status" value="1"/>
</dbReference>
<evidence type="ECO:0000256" key="3">
    <source>
        <dbReference type="ARBA" id="ARBA00022558"/>
    </source>
</evidence>
<evidence type="ECO:0000256" key="5">
    <source>
        <dbReference type="ARBA" id="ARBA00022837"/>
    </source>
</evidence>
<dbReference type="Proteomes" id="UP001165413">
    <property type="component" value="Unassembled WGS sequence"/>
</dbReference>
<feature type="chain" id="PRO_5041463643" evidence="8">
    <location>
        <begin position="32"/>
        <end position="1366"/>
    </location>
</feature>
<proteinExistence type="inferred from homology"/>
<dbReference type="SUPFAM" id="SSF53300">
    <property type="entry name" value="vWA-like"/>
    <property type="match status" value="2"/>
</dbReference>
<accession>A0AA41WYN9</accession>
<evidence type="ECO:0000256" key="6">
    <source>
        <dbReference type="ARBA" id="ARBA00023263"/>
    </source>
</evidence>
<dbReference type="Gene3D" id="3.40.50.410">
    <property type="entry name" value="von Willebrand factor, type A domain"/>
    <property type="match status" value="2"/>
</dbReference>
<dbReference type="InterPro" id="IPR011047">
    <property type="entry name" value="Quinoprotein_ADH-like_sf"/>
</dbReference>
<comment type="similarity">
    <text evidence="2">Belongs to the PilY1 family.</text>
</comment>
<evidence type="ECO:0000256" key="4">
    <source>
        <dbReference type="ARBA" id="ARBA00022723"/>
    </source>
</evidence>
<dbReference type="Pfam" id="PF05567">
    <property type="entry name" value="T4P_PilY1"/>
    <property type="match status" value="1"/>
</dbReference>
<keyword evidence="5" id="KW-0106">Calcium</keyword>
<evidence type="ECO:0000256" key="2">
    <source>
        <dbReference type="ARBA" id="ARBA00008387"/>
    </source>
</evidence>
<sequence length="1366" mass="148124">MHVLSATKIHRVPVFCLAFILTCLVSLASWADDLEIYLGTGNQAVTYNPNVLFIMDTSGSMSGKDGTSQTRLLRVQNALNAALSSATNINAGLMRFSDYGGPILYPVRDIDSVVAPEIIAPIAQGLDDAVEVNNTVNTSSTNLILVDGTDTRYTGLRYQKLNIPRNAIITKAYLRFTARVANTENAVIQIHAELSGSAADFSTSAISTRNLNTQPVIWDSDNIFANTGSVINSPDLSALVQEVVNQNTWCGGNDLALILLGTGSTASAQRQTYGFEQGTGAAPQLVIEYDDSTATGCTAGTFTYQVTDQSENAEERSNGRESTGSELTFRSQSNDYIGVRFQNINLPQGATVINAYIEFTAYQTNSGSNARMTIQGVNQDDPDDFSPYIRYMLRDKPKTVAVQWENIGAWNRNNTYQTPALTGIVQQILNRSGWQPNNAMMFIFSNFSSAKRGGYTYNGKPSGAAKLIIEYQANAIPGSSSTVRELLQSKVDSLTHSGLTPIVDTLYEAVSYYGGRNVEYGLQRGPNGISSTVRRNTRVSHRLSYTGSDAVRPSGCTEDNLDASACVGEYIPTPATYISPVTDLQCQTNNHIVLLSDGAANNNHSVSKIQTLLGKTCSGSGGEKCGLDLVDNVSQSNSSAIGARVITHTIGFAANATANNFLNQLALRGGGGFYQADNSTELVDAFQQILRSVKDVNATFVSPGVAVNQLNRLTHKDELYFALFKPSEGAVWPGNLKKYKITGDTILDKNGANAVDTTTGFFSEFAHSYWSTLADGNDVRQGGAASKLSLARNVYYFSNTPGSIFKTSNRLSESNLGIKTSDLALDTLPDPTGLRNLVLQWARGVDVRDDDGDGDNTDIRQQMGDPIHSQPVIMNYSATDSAILVATNHGMLHSFDAETGVENFAIMPQELMSNLYEFYQDGSSYNHIYGLDGDLVLRRVGDKTYLYVGMRRGGDNYYVFDISSKLDPKLVFTIDGGQGAFSKLGQTWSRPTITKMQIGTESKNVMIIGGGYDDSQDTKTVRSPDSVGNAIFIIDADTGAKLFEISASSADLIVSDMDYAIPGRISSIDRDNDGYVDHLYAADTGGQLFRFDIYNGQTGANLVKGQRIADFGGDTEATNRRFYYGPDISAISQDTQPFYAIAMGSGHRAHPLNTTIQDGFYMYRDEGVFKRDENGAFTFPSSTITPASLYDASAHLLTTGNELEKAAALTAFQGKQGWRIDLQAGGEKVLASPLILDYQVFFTTYVPASLSNSLCAPPSGNSRAYLVNLFNGNAVTDLNENTITESVDRYAQLSQTGIAPDTKILIENIVKPVVCLGAECVSAVIEYDNDGNEITCTGDFACLARNIYGRFERVQQQSWTTEIEKN</sequence>
<dbReference type="EMBL" id="JANATA010000013">
    <property type="protein sequence ID" value="MCP3428937.1"/>
    <property type="molecule type" value="Genomic_DNA"/>
</dbReference>
<evidence type="ECO:0000313" key="11">
    <source>
        <dbReference type="Proteomes" id="UP001165413"/>
    </source>
</evidence>
<evidence type="ECO:0000313" key="10">
    <source>
        <dbReference type="EMBL" id="MCP3428937.1"/>
    </source>
</evidence>
<keyword evidence="6" id="KW-0281">Fimbrium</keyword>
<dbReference type="InterPro" id="IPR036465">
    <property type="entry name" value="vWFA_dom_sf"/>
</dbReference>
<comment type="caution">
    <text evidence="10">The sequence shown here is derived from an EMBL/GenBank/DDBJ whole genome shotgun (WGS) entry which is preliminary data.</text>
</comment>
<organism evidence="10 11">
    <name type="scientific">Opacimonas viscosa</name>
    <dbReference type="NCBI Taxonomy" id="2961944"/>
    <lineage>
        <taxon>Bacteria</taxon>
        <taxon>Pseudomonadati</taxon>
        <taxon>Pseudomonadota</taxon>
        <taxon>Gammaproteobacteria</taxon>
        <taxon>Alteromonadales</taxon>
        <taxon>Alteromonadaceae</taxon>
        <taxon>Opacimonas</taxon>
    </lineage>
</organism>
<comment type="subcellular location">
    <subcellularLocation>
        <location evidence="1">Fimbrium</location>
    </subcellularLocation>
</comment>
<dbReference type="GO" id="GO:0046872">
    <property type="term" value="F:metal ion binding"/>
    <property type="evidence" value="ECO:0007669"/>
    <property type="project" value="UniProtKB-KW"/>
</dbReference>
<evidence type="ECO:0000256" key="7">
    <source>
        <dbReference type="SAM" id="MobiDB-lite"/>
    </source>
</evidence>
<dbReference type="GO" id="GO:0009289">
    <property type="term" value="C:pilus"/>
    <property type="evidence" value="ECO:0007669"/>
    <property type="project" value="UniProtKB-SubCell"/>
</dbReference>
<feature type="region of interest" description="Disordered" evidence="7">
    <location>
        <begin position="306"/>
        <end position="328"/>
    </location>
</feature>
<feature type="domain" description="PilY1 beta-propeller" evidence="9">
    <location>
        <begin position="882"/>
        <end position="1099"/>
    </location>
</feature>
<keyword evidence="4" id="KW-0479">Metal-binding</keyword>
<keyword evidence="11" id="KW-1185">Reference proteome</keyword>
<dbReference type="InterPro" id="IPR008707">
    <property type="entry name" value="B-propeller_PilY1"/>
</dbReference>
<evidence type="ECO:0000256" key="1">
    <source>
        <dbReference type="ARBA" id="ARBA00004561"/>
    </source>
</evidence>
<evidence type="ECO:0000259" key="9">
    <source>
        <dbReference type="Pfam" id="PF05567"/>
    </source>
</evidence>
<name>A0AA41WYN9_9ALTE</name>